<keyword evidence="3" id="KW-1185">Reference proteome</keyword>
<dbReference type="eggNOG" id="COG1428">
    <property type="taxonomic scope" value="Bacteria"/>
</dbReference>
<dbReference type="HOGENOM" id="CLU_1359091_0_0_5"/>
<gene>
    <name evidence="2" type="ordered locus">MICA_1301</name>
</gene>
<dbReference type="PANTHER" id="PTHR10513">
    <property type="entry name" value="DEOXYNUCLEOSIDE KINASE"/>
    <property type="match status" value="1"/>
</dbReference>
<dbReference type="Proteomes" id="UP000009286">
    <property type="component" value="Chromosome"/>
</dbReference>
<dbReference type="PANTHER" id="PTHR10513:SF35">
    <property type="entry name" value="DEOXYADENOSINE KINASE"/>
    <property type="match status" value="1"/>
</dbReference>
<protein>
    <recommendedName>
        <fullName evidence="1">Deoxynucleoside kinase domain-containing protein</fullName>
    </recommendedName>
</protein>
<dbReference type="InterPro" id="IPR031314">
    <property type="entry name" value="DNK_dom"/>
</dbReference>
<dbReference type="OrthoDB" id="9774907at2"/>
<dbReference type="InterPro" id="IPR027417">
    <property type="entry name" value="P-loop_NTPase"/>
</dbReference>
<dbReference type="RefSeq" id="WP_014102846.1">
    <property type="nucleotide sequence ID" value="NC_016026.1"/>
</dbReference>
<dbReference type="InterPro" id="IPR050566">
    <property type="entry name" value="Deoxyribonucleoside_kinase"/>
</dbReference>
<dbReference type="GO" id="GO:0005737">
    <property type="term" value="C:cytoplasm"/>
    <property type="evidence" value="ECO:0007669"/>
    <property type="project" value="TreeGrafter"/>
</dbReference>
<accession>G2KSM3</accession>
<dbReference type="STRING" id="856793.MICA_1301"/>
<dbReference type="SUPFAM" id="SSF52540">
    <property type="entry name" value="P-loop containing nucleoside triphosphate hydrolases"/>
    <property type="match status" value="1"/>
</dbReference>
<organism evidence="2 3">
    <name type="scientific">Micavibrio aeruginosavorus (strain ARL-13)</name>
    <dbReference type="NCBI Taxonomy" id="856793"/>
    <lineage>
        <taxon>Bacteria</taxon>
        <taxon>Pseudomonadati</taxon>
        <taxon>Bdellovibrionota</taxon>
        <taxon>Bdellovibrionia</taxon>
        <taxon>Bdellovibrionales</taxon>
        <taxon>Pseudobdellovibrionaceae</taxon>
        <taxon>Micavibrio</taxon>
    </lineage>
</organism>
<dbReference type="Gene3D" id="3.40.50.300">
    <property type="entry name" value="P-loop containing nucleotide triphosphate hydrolases"/>
    <property type="match status" value="1"/>
</dbReference>
<evidence type="ECO:0000313" key="2">
    <source>
        <dbReference type="EMBL" id="AEP09623.1"/>
    </source>
</evidence>
<reference evidence="2 3" key="1">
    <citation type="journal article" date="2011" name="BMC Genomics">
        <title>Genomic insights into an obligate epibiotic bacterial predator: Micavibrio aeruginosavorus ARL-13.</title>
        <authorList>
            <person name="Wang Z."/>
            <person name="Kadouri D."/>
            <person name="Wu M."/>
        </authorList>
    </citation>
    <scope>NUCLEOTIDE SEQUENCE [LARGE SCALE GENOMIC DNA]</scope>
    <source>
        <strain evidence="2 3">ARL-13</strain>
    </source>
</reference>
<sequence>MGRRIEMSGILAAGKSTLCDIFARNGFTIGRENVQDNPYWAKVQVDPKTYEPLLQEWILKQRFNEVARSESAGATPLQMIDFCLAVDKAYADFYMAESAPEKMRKTHDAIDNMYATYGDPALIVHLHCDSTELIRRIEKRGRFFEQSHTVEFLDSLNGKICHYLDRVKSKGTIPVLEFDMTHGGPKIDQKFINKIKKYCPQ</sequence>
<dbReference type="AlphaFoldDB" id="G2KSM3"/>
<dbReference type="Pfam" id="PF01712">
    <property type="entry name" value="dNK"/>
    <property type="match status" value="1"/>
</dbReference>
<dbReference type="KEGG" id="mai:MICA_1301"/>
<name>G2KSM3_MICAA</name>
<feature type="domain" description="Deoxynucleoside kinase" evidence="1">
    <location>
        <begin position="7"/>
        <end position="199"/>
    </location>
</feature>
<dbReference type="EMBL" id="CP002382">
    <property type="protein sequence ID" value="AEP09623.1"/>
    <property type="molecule type" value="Genomic_DNA"/>
</dbReference>
<proteinExistence type="predicted"/>
<evidence type="ECO:0000259" key="1">
    <source>
        <dbReference type="Pfam" id="PF01712"/>
    </source>
</evidence>
<evidence type="ECO:0000313" key="3">
    <source>
        <dbReference type="Proteomes" id="UP000009286"/>
    </source>
</evidence>
<dbReference type="GO" id="GO:0019136">
    <property type="term" value="F:deoxynucleoside kinase activity"/>
    <property type="evidence" value="ECO:0007669"/>
    <property type="project" value="TreeGrafter"/>
</dbReference>